<protein>
    <recommendedName>
        <fullName evidence="1">chitinase</fullName>
        <ecNumber evidence="1">3.2.1.14</ecNumber>
    </recommendedName>
</protein>
<dbReference type="SUPFAM" id="SSF51445">
    <property type="entry name" value="(Trans)glycosidases"/>
    <property type="match status" value="1"/>
</dbReference>
<keyword evidence="3 4" id="KW-0326">Glycosidase</keyword>
<feature type="domain" description="GH18" evidence="6">
    <location>
        <begin position="8"/>
        <end position="283"/>
    </location>
</feature>
<comment type="caution">
    <text evidence="7">The sequence shown here is derived from an EMBL/GenBank/DDBJ whole genome shotgun (WGS) entry which is preliminary data.</text>
</comment>
<dbReference type="InterPro" id="IPR011583">
    <property type="entry name" value="Chitinase_II/V-like_cat"/>
</dbReference>
<evidence type="ECO:0000256" key="4">
    <source>
        <dbReference type="RuleBase" id="RU000489"/>
    </source>
</evidence>
<reference evidence="8" key="1">
    <citation type="submission" date="2016-07" db="EMBL/GenBank/DDBJ databases">
        <authorList>
            <person name="Florea S."/>
            <person name="Webb J.S."/>
            <person name="Jaromczyk J."/>
            <person name="Schardl C.L."/>
        </authorList>
    </citation>
    <scope>NUCLEOTIDE SEQUENCE [LARGE SCALE GENOMIC DNA]</scope>
    <source>
        <strain evidence="8">IPB1</strain>
    </source>
</reference>
<dbReference type="InterPro" id="IPR017853">
    <property type="entry name" value="GH"/>
</dbReference>
<accession>A0A1C0TKJ0</accession>
<dbReference type="InterPro" id="IPR001579">
    <property type="entry name" value="Glyco_hydro_18_chit_AS"/>
</dbReference>
<dbReference type="Gene3D" id="3.20.20.80">
    <property type="entry name" value="Glycosidases"/>
    <property type="match status" value="1"/>
</dbReference>
<evidence type="ECO:0000313" key="8">
    <source>
        <dbReference type="Proteomes" id="UP000093366"/>
    </source>
</evidence>
<evidence type="ECO:0000259" key="6">
    <source>
        <dbReference type="PROSITE" id="PS51910"/>
    </source>
</evidence>
<dbReference type="PROSITE" id="PS51910">
    <property type="entry name" value="GH18_2"/>
    <property type="match status" value="1"/>
</dbReference>
<evidence type="ECO:0000256" key="1">
    <source>
        <dbReference type="ARBA" id="ARBA00012729"/>
    </source>
</evidence>
<evidence type="ECO:0000313" key="7">
    <source>
        <dbReference type="EMBL" id="OCQ18841.1"/>
    </source>
</evidence>
<comment type="similarity">
    <text evidence="5">Belongs to the glycosyl hydrolase 18 family.</text>
</comment>
<evidence type="ECO:0000256" key="2">
    <source>
        <dbReference type="ARBA" id="ARBA00022801"/>
    </source>
</evidence>
<organism evidence="7 8">
    <name type="scientific">Pseudoalteromonas luteoviolacea</name>
    <dbReference type="NCBI Taxonomy" id="43657"/>
    <lineage>
        <taxon>Bacteria</taxon>
        <taxon>Pseudomonadati</taxon>
        <taxon>Pseudomonadota</taxon>
        <taxon>Gammaproteobacteria</taxon>
        <taxon>Alteromonadales</taxon>
        <taxon>Pseudoalteromonadaceae</taxon>
        <taxon>Pseudoalteromonas</taxon>
    </lineage>
</organism>
<evidence type="ECO:0000256" key="3">
    <source>
        <dbReference type="ARBA" id="ARBA00023295"/>
    </source>
</evidence>
<dbReference type="InterPro" id="IPR050542">
    <property type="entry name" value="Glycosyl_Hydrlase18_Chitinase"/>
</dbReference>
<dbReference type="GO" id="GO:0008843">
    <property type="term" value="F:endochitinase activity"/>
    <property type="evidence" value="ECO:0007669"/>
    <property type="project" value="UniProtKB-EC"/>
</dbReference>
<dbReference type="PANTHER" id="PTHR45708">
    <property type="entry name" value="ENDOCHITINASE"/>
    <property type="match status" value="1"/>
</dbReference>
<name>A0A1C0TKJ0_9GAMM</name>
<dbReference type="OrthoDB" id="315328at2"/>
<dbReference type="RefSeq" id="WP_065792721.1">
    <property type="nucleotide sequence ID" value="NZ_MAUJ01000012.1"/>
</dbReference>
<dbReference type="EC" id="3.2.1.14" evidence="1"/>
<dbReference type="GO" id="GO:0008061">
    <property type="term" value="F:chitin binding"/>
    <property type="evidence" value="ECO:0007669"/>
    <property type="project" value="InterPro"/>
</dbReference>
<dbReference type="Proteomes" id="UP000093366">
    <property type="component" value="Unassembled WGS sequence"/>
</dbReference>
<dbReference type="GO" id="GO:0005975">
    <property type="term" value="P:carbohydrate metabolic process"/>
    <property type="evidence" value="ECO:0007669"/>
    <property type="project" value="InterPro"/>
</dbReference>
<dbReference type="PROSITE" id="PS01095">
    <property type="entry name" value="GH18_1"/>
    <property type="match status" value="1"/>
</dbReference>
<evidence type="ECO:0000256" key="5">
    <source>
        <dbReference type="RuleBase" id="RU004453"/>
    </source>
</evidence>
<dbReference type="AlphaFoldDB" id="A0A1C0TKJ0"/>
<dbReference type="SMART" id="SM00636">
    <property type="entry name" value="Glyco_18"/>
    <property type="match status" value="1"/>
</dbReference>
<dbReference type="EMBL" id="MAUJ01000012">
    <property type="protein sequence ID" value="OCQ18841.1"/>
    <property type="molecule type" value="Genomic_DNA"/>
</dbReference>
<dbReference type="PANTHER" id="PTHR45708:SF49">
    <property type="entry name" value="ENDOCHITINASE"/>
    <property type="match status" value="1"/>
</dbReference>
<dbReference type="Pfam" id="PF00704">
    <property type="entry name" value="Glyco_hydro_18"/>
    <property type="match status" value="1"/>
</dbReference>
<dbReference type="InterPro" id="IPR001223">
    <property type="entry name" value="Glyco_hydro18_cat"/>
</dbReference>
<proteinExistence type="inferred from homology"/>
<gene>
    <name evidence="7" type="ORF">A7985_22765</name>
</gene>
<sequence>MTKKWPDKALVGYVTAYGSTQPANVTTDMIKESLKHHYSVFVYAFGYIHFNNSVVKPSGVSELDLRAQISDIHTADGIVLLSFGGQNNTFCPNPNDPIEAAQNTIKLCNEYGFDGIDLDLESVSVDGQYILEYMSEIRKHSSLFITAAPQIGGGYGSPATFRPALFSDAFVRDANFTALLVQEYNQYGGAVFGGLKDTDEGFITASFDSLVDADFVPKDTKIVVGEPANKRAGSGLSDPKEITEDIKSGDVLANSQYGGVMVWALNYDAEQGWSFANGVTEVI</sequence>
<keyword evidence="2 4" id="KW-0378">Hydrolase</keyword>